<accession>A0A4Q7ZJ27</accession>
<gene>
    <name evidence="2" type="ORF">EV385_2644</name>
</gene>
<evidence type="ECO:0000313" key="2">
    <source>
        <dbReference type="EMBL" id="RZU50852.1"/>
    </source>
</evidence>
<name>A0A4Q7ZJ27_9ACTN</name>
<dbReference type="AlphaFoldDB" id="A0A4Q7ZJ27"/>
<sequence length="202" mass="20731">MPVIAGAAAVTAVALGLLLRPTHRDLPGPRAVASLPPASPGVVEVGYVGTPWRLTTVTDGHGAVEIPASTGAWLELGRNAEFDASDGVHRISGKFRTTSVGFDVTDVFSTANAYLGNDPIQVAAITGLGAIGVGPGEQAGHVTILSADREHLTVQAHGVRVTFSRADRADRATGPSDPPGTWTDTFSTRTDAAIGQMEPSSS</sequence>
<dbReference type="Proteomes" id="UP000292564">
    <property type="component" value="Unassembled WGS sequence"/>
</dbReference>
<protein>
    <submittedName>
        <fullName evidence="2">Uncharacterized protein</fullName>
    </submittedName>
</protein>
<comment type="caution">
    <text evidence="2">The sequence shown here is derived from an EMBL/GenBank/DDBJ whole genome shotgun (WGS) entry which is preliminary data.</text>
</comment>
<dbReference type="EMBL" id="SHKY01000001">
    <property type="protein sequence ID" value="RZU50852.1"/>
    <property type="molecule type" value="Genomic_DNA"/>
</dbReference>
<evidence type="ECO:0000313" key="3">
    <source>
        <dbReference type="Proteomes" id="UP000292564"/>
    </source>
</evidence>
<feature type="region of interest" description="Disordered" evidence="1">
    <location>
        <begin position="165"/>
        <end position="202"/>
    </location>
</feature>
<evidence type="ECO:0000256" key="1">
    <source>
        <dbReference type="SAM" id="MobiDB-lite"/>
    </source>
</evidence>
<keyword evidence="3" id="KW-1185">Reference proteome</keyword>
<organism evidence="2 3">
    <name type="scientific">Krasilnikovia cinnamomea</name>
    <dbReference type="NCBI Taxonomy" id="349313"/>
    <lineage>
        <taxon>Bacteria</taxon>
        <taxon>Bacillati</taxon>
        <taxon>Actinomycetota</taxon>
        <taxon>Actinomycetes</taxon>
        <taxon>Micromonosporales</taxon>
        <taxon>Micromonosporaceae</taxon>
        <taxon>Krasilnikovia</taxon>
    </lineage>
</organism>
<proteinExistence type="predicted"/>
<reference evidence="2 3" key="1">
    <citation type="submission" date="2019-02" db="EMBL/GenBank/DDBJ databases">
        <title>Sequencing the genomes of 1000 actinobacteria strains.</title>
        <authorList>
            <person name="Klenk H.-P."/>
        </authorList>
    </citation>
    <scope>NUCLEOTIDE SEQUENCE [LARGE SCALE GENOMIC DNA]</scope>
    <source>
        <strain evidence="2 3">DSM 45162</strain>
    </source>
</reference>